<proteinExistence type="predicted"/>
<dbReference type="EMBL" id="RBKU01000001">
    <property type="protein sequence ID" value="RKR82643.1"/>
    <property type="molecule type" value="Genomic_DNA"/>
</dbReference>
<dbReference type="InterPro" id="IPR043736">
    <property type="entry name" value="DUF5681"/>
</dbReference>
<accession>A0A495J1H4</accession>
<reference evidence="3 4" key="1">
    <citation type="submission" date="2018-10" db="EMBL/GenBank/DDBJ databases">
        <title>Genomic Encyclopedia of Archaeal and Bacterial Type Strains, Phase II (KMG-II): from individual species to whole genera.</title>
        <authorList>
            <person name="Goeker M."/>
        </authorList>
    </citation>
    <scope>NUCLEOTIDE SEQUENCE [LARGE SCALE GENOMIC DNA]</scope>
    <source>
        <strain evidence="3 4">DSM 18602</strain>
    </source>
</reference>
<dbReference type="Pfam" id="PF18932">
    <property type="entry name" value="DUF5681"/>
    <property type="match status" value="1"/>
</dbReference>
<dbReference type="AlphaFoldDB" id="A0A495J1H4"/>
<keyword evidence="4" id="KW-1185">Reference proteome</keyword>
<feature type="region of interest" description="Disordered" evidence="1">
    <location>
        <begin position="1"/>
        <end position="30"/>
    </location>
</feature>
<dbReference type="Proteomes" id="UP000268007">
    <property type="component" value="Unassembled WGS sequence"/>
</dbReference>
<sequence>MSDKKNLFKPGQSGNPNGRPKGAKNRTTEEIRKHIQFVLDGQYQSLEADLDSMSPFQRVMMVEKLTKFFLPALAKNENDTNVLGEVKVTVSFVDTPMRDNDSSTNEFQVD</sequence>
<feature type="domain" description="DUF5681" evidence="2">
    <location>
        <begin position="5"/>
        <end position="46"/>
    </location>
</feature>
<name>A0A495J1H4_9SPHI</name>
<comment type="caution">
    <text evidence="3">The sequence shown here is derived from an EMBL/GenBank/DDBJ whole genome shotgun (WGS) entry which is preliminary data.</text>
</comment>
<evidence type="ECO:0000313" key="3">
    <source>
        <dbReference type="EMBL" id="RKR82643.1"/>
    </source>
</evidence>
<dbReference type="RefSeq" id="WP_121198227.1">
    <property type="nucleotide sequence ID" value="NZ_RBKU01000001.1"/>
</dbReference>
<evidence type="ECO:0000259" key="2">
    <source>
        <dbReference type="Pfam" id="PF18932"/>
    </source>
</evidence>
<protein>
    <recommendedName>
        <fullName evidence="2">DUF5681 domain-containing protein</fullName>
    </recommendedName>
</protein>
<gene>
    <name evidence="3" type="ORF">BDD43_2828</name>
</gene>
<dbReference type="OrthoDB" id="798816at2"/>
<organism evidence="3 4">
    <name type="scientific">Mucilaginibacter gracilis</name>
    <dbReference type="NCBI Taxonomy" id="423350"/>
    <lineage>
        <taxon>Bacteria</taxon>
        <taxon>Pseudomonadati</taxon>
        <taxon>Bacteroidota</taxon>
        <taxon>Sphingobacteriia</taxon>
        <taxon>Sphingobacteriales</taxon>
        <taxon>Sphingobacteriaceae</taxon>
        <taxon>Mucilaginibacter</taxon>
    </lineage>
</organism>
<evidence type="ECO:0000313" key="4">
    <source>
        <dbReference type="Proteomes" id="UP000268007"/>
    </source>
</evidence>
<evidence type="ECO:0000256" key="1">
    <source>
        <dbReference type="SAM" id="MobiDB-lite"/>
    </source>
</evidence>